<dbReference type="AlphaFoldDB" id="A0A1H1VJ29"/>
<gene>
    <name evidence="1" type="ORF">SAMN05216490_1927</name>
</gene>
<name>A0A1H1VJ29_MUCMA</name>
<accession>A0A1H1VJ29</accession>
<evidence type="ECO:0000313" key="1">
    <source>
        <dbReference type="EMBL" id="SDS84351.1"/>
    </source>
</evidence>
<evidence type="ECO:0000313" key="2">
    <source>
        <dbReference type="Proteomes" id="UP000199679"/>
    </source>
</evidence>
<dbReference type="STRING" id="652787.SAMN05216490_1927"/>
<protein>
    <submittedName>
        <fullName evidence="1">Uncharacterized protein</fullName>
    </submittedName>
</protein>
<dbReference type="RefSeq" id="WP_091371637.1">
    <property type="nucleotide sequence ID" value="NZ_LT629740.1"/>
</dbReference>
<sequence>MNNIHNLIIDVDEFLDNSINSNNLDKITIPNNKNLKDLLGTTFPTESSSINITLNSLTYHYNLLKGEYLMTIIHGMILTNKRVFLHLPRDNRISIPLSNIISYNIDKDKAILQFSFLDAEEAFVLNRWIKQSIVINAVENHKNDIDFKNDDLVKIIWTLKKDFF</sequence>
<organism evidence="1 2">
    <name type="scientific">Mucilaginibacter mallensis</name>
    <dbReference type="NCBI Taxonomy" id="652787"/>
    <lineage>
        <taxon>Bacteria</taxon>
        <taxon>Pseudomonadati</taxon>
        <taxon>Bacteroidota</taxon>
        <taxon>Sphingobacteriia</taxon>
        <taxon>Sphingobacteriales</taxon>
        <taxon>Sphingobacteriaceae</taxon>
        <taxon>Mucilaginibacter</taxon>
    </lineage>
</organism>
<reference evidence="1 2" key="1">
    <citation type="submission" date="2016-10" db="EMBL/GenBank/DDBJ databases">
        <authorList>
            <person name="de Groot N.N."/>
        </authorList>
    </citation>
    <scope>NUCLEOTIDE SEQUENCE [LARGE SCALE GENOMIC DNA]</scope>
    <source>
        <strain evidence="1 2">MP1X4</strain>
    </source>
</reference>
<keyword evidence="2" id="KW-1185">Reference proteome</keyword>
<dbReference type="Proteomes" id="UP000199679">
    <property type="component" value="Chromosome I"/>
</dbReference>
<dbReference type="EMBL" id="LT629740">
    <property type="protein sequence ID" value="SDS84351.1"/>
    <property type="molecule type" value="Genomic_DNA"/>
</dbReference>
<proteinExistence type="predicted"/>